<dbReference type="Gene3D" id="3.30.420.10">
    <property type="entry name" value="Ribonuclease H-like superfamily/Ribonuclease H"/>
    <property type="match status" value="1"/>
</dbReference>
<accession>A0A5C3MU66</accession>
<sequence length="449" mass="52407">MFLWVYRGHGYCDWGSAALAVARIHLHLQGKGKYYLETPDMKECLNLKRPISEHTAQRWMHKMGYWWKKEPKGQTRVWDSDGTEADHSACRESRRSRRVVIWCHDETIFYANDRRHLRWVHKDESAKPYTKGEGASVMFTDFVSPDYGWLRSQDGYVNPIIGVTEGVRITWKPGKNRDGYFTTEDVLEQATRAMDILNKHYPDEDHIFVYDNATTHFARRPDALSACKMPMNPLKDKNFLCEIKNLNTNSKTFICMQDGQFTDGTPHVFYDEHGWFKGMRRIIEECVDMGARIPDPRESRLLAQCPKFKCPPGRKDCCCRRILYSEPDFVSQKSMLEEHCTVCGFWVLLLPKFHCEPNFIEQCWGYVKRVYREFPETSAEMDLIANGLAALNSVPLVTMHRFSIRLQRFMDAYRRGLTRSQAAWASKRCRGHWTLPESILDELEAANVA</sequence>
<evidence type="ECO:0000313" key="1">
    <source>
        <dbReference type="EMBL" id="TFK47338.1"/>
    </source>
</evidence>
<dbReference type="GO" id="GO:0003676">
    <property type="term" value="F:nucleic acid binding"/>
    <property type="evidence" value="ECO:0007669"/>
    <property type="project" value="InterPro"/>
</dbReference>
<reference evidence="1 2" key="1">
    <citation type="journal article" date="2019" name="Nat. Ecol. Evol.">
        <title>Megaphylogeny resolves global patterns of mushroom evolution.</title>
        <authorList>
            <person name="Varga T."/>
            <person name="Krizsan K."/>
            <person name="Foldi C."/>
            <person name="Dima B."/>
            <person name="Sanchez-Garcia M."/>
            <person name="Sanchez-Ramirez S."/>
            <person name="Szollosi G.J."/>
            <person name="Szarkandi J.G."/>
            <person name="Papp V."/>
            <person name="Albert L."/>
            <person name="Andreopoulos W."/>
            <person name="Angelini C."/>
            <person name="Antonin V."/>
            <person name="Barry K.W."/>
            <person name="Bougher N.L."/>
            <person name="Buchanan P."/>
            <person name="Buyck B."/>
            <person name="Bense V."/>
            <person name="Catcheside P."/>
            <person name="Chovatia M."/>
            <person name="Cooper J."/>
            <person name="Damon W."/>
            <person name="Desjardin D."/>
            <person name="Finy P."/>
            <person name="Geml J."/>
            <person name="Haridas S."/>
            <person name="Hughes K."/>
            <person name="Justo A."/>
            <person name="Karasinski D."/>
            <person name="Kautmanova I."/>
            <person name="Kiss B."/>
            <person name="Kocsube S."/>
            <person name="Kotiranta H."/>
            <person name="LaButti K.M."/>
            <person name="Lechner B.E."/>
            <person name="Liimatainen K."/>
            <person name="Lipzen A."/>
            <person name="Lukacs Z."/>
            <person name="Mihaltcheva S."/>
            <person name="Morgado L.N."/>
            <person name="Niskanen T."/>
            <person name="Noordeloos M.E."/>
            <person name="Ohm R.A."/>
            <person name="Ortiz-Santana B."/>
            <person name="Ovrebo C."/>
            <person name="Racz N."/>
            <person name="Riley R."/>
            <person name="Savchenko A."/>
            <person name="Shiryaev A."/>
            <person name="Soop K."/>
            <person name="Spirin V."/>
            <person name="Szebenyi C."/>
            <person name="Tomsovsky M."/>
            <person name="Tulloss R.E."/>
            <person name="Uehling J."/>
            <person name="Grigoriev I.V."/>
            <person name="Vagvolgyi C."/>
            <person name="Papp T."/>
            <person name="Martin F.M."/>
            <person name="Miettinen O."/>
            <person name="Hibbett D.S."/>
            <person name="Nagy L.G."/>
        </authorList>
    </citation>
    <scope>NUCLEOTIDE SEQUENCE [LARGE SCALE GENOMIC DNA]</scope>
    <source>
        <strain evidence="1 2">OMC1185</strain>
    </source>
</reference>
<evidence type="ECO:0000313" key="2">
    <source>
        <dbReference type="Proteomes" id="UP000305948"/>
    </source>
</evidence>
<dbReference type="OrthoDB" id="10039611at2759"/>
<dbReference type="PANTHER" id="PTHR35871">
    <property type="entry name" value="EXPRESSED PROTEIN"/>
    <property type="match status" value="1"/>
</dbReference>
<name>A0A5C3MU66_9AGAM</name>
<dbReference type="Proteomes" id="UP000305948">
    <property type="component" value="Unassembled WGS sequence"/>
</dbReference>
<dbReference type="AlphaFoldDB" id="A0A5C3MU66"/>
<keyword evidence="2" id="KW-1185">Reference proteome</keyword>
<dbReference type="EMBL" id="ML213524">
    <property type="protein sequence ID" value="TFK47338.1"/>
    <property type="molecule type" value="Genomic_DNA"/>
</dbReference>
<dbReference type="InterPro" id="IPR036397">
    <property type="entry name" value="RNaseH_sf"/>
</dbReference>
<proteinExistence type="predicted"/>
<gene>
    <name evidence="1" type="ORF">OE88DRAFT_1714535</name>
</gene>
<organism evidence="1 2">
    <name type="scientific">Heliocybe sulcata</name>
    <dbReference type="NCBI Taxonomy" id="5364"/>
    <lineage>
        <taxon>Eukaryota</taxon>
        <taxon>Fungi</taxon>
        <taxon>Dikarya</taxon>
        <taxon>Basidiomycota</taxon>
        <taxon>Agaricomycotina</taxon>
        <taxon>Agaricomycetes</taxon>
        <taxon>Gloeophyllales</taxon>
        <taxon>Gloeophyllaceae</taxon>
        <taxon>Heliocybe</taxon>
    </lineage>
</organism>
<protein>
    <submittedName>
        <fullName evidence="1">Uncharacterized protein</fullName>
    </submittedName>
</protein>
<dbReference type="PANTHER" id="PTHR35871:SF1">
    <property type="entry name" value="CXC1-LIKE CYSTEINE CLUSTER ASSOCIATED WITH KDZ TRANSPOSASES DOMAIN-CONTAINING PROTEIN"/>
    <property type="match status" value="1"/>
</dbReference>
<dbReference type="STRING" id="5364.A0A5C3MU66"/>